<dbReference type="SUPFAM" id="SSF58104">
    <property type="entry name" value="Methyl-accepting chemotaxis protein (MCP) signaling domain"/>
    <property type="match status" value="1"/>
</dbReference>
<dbReference type="PROSITE" id="PS50111">
    <property type="entry name" value="CHEMOTAXIS_TRANSDUC_2"/>
    <property type="match status" value="1"/>
</dbReference>
<dbReference type="InterPro" id="IPR004089">
    <property type="entry name" value="MCPsignal_dom"/>
</dbReference>
<comment type="subcellular location">
    <subcellularLocation>
        <location evidence="1">Cell membrane</location>
    </subcellularLocation>
</comment>
<dbReference type="PANTHER" id="PTHR32089:SF112">
    <property type="entry name" value="LYSOZYME-LIKE PROTEIN-RELATED"/>
    <property type="match status" value="1"/>
</dbReference>
<comment type="caution">
    <text evidence="9">The sequence shown here is derived from an EMBL/GenBank/DDBJ whole genome shotgun (WGS) entry which is preliminary data.</text>
</comment>
<dbReference type="Pfam" id="PF00672">
    <property type="entry name" value="HAMP"/>
    <property type="match status" value="1"/>
</dbReference>
<keyword evidence="3" id="KW-0472">Membrane</keyword>
<dbReference type="Gene3D" id="6.10.340.10">
    <property type="match status" value="1"/>
</dbReference>
<dbReference type="PRINTS" id="PR00260">
    <property type="entry name" value="CHEMTRNSDUCR"/>
</dbReference>
<dbReference type="Proteomes" id="UP000673394">
    <property type="component" value="Unassembled WGS sequence"/>
</dbReference>
<dbReference type="Pfam" id="PF00015">
    <property type="entry name" value="MCPsignal"/>
    <property type="match status" value="1"/>
</dbReference>
<evidence type="ECO:0000256" key="1">
    <source>
        <dbReference type="ARBA" id="ARBA00004236"/>
    </source>
</evidence>
<proteinExistence type="inferred from homology"/>
<feature type="domain" description="Methyl-accepting transducer" evidence="7">
    <location>
        <begin position="276"/>
        <end position="519"/>
    </location>
</feature>
<sequence>MNIRTKLLGSFALVIVLMVALGLLAYTHMTHTKSAYTEMLQDGEVRYQLKSLENTITGMSNDERAYLLSQDEQFESQIADKYKAVEGLLAKILANPTLDDENRQVIEQIKATFEKFGHSSTQTLELMHAGKSKEALALHFGEERSTRKEIEKINDELLAGLDSEMAADVVDRDHEAKAQNRWIMSLFAAALLSAIMLGLLLTRSITRPLKLINTQLRDIADGRGDLSRDLEIRTQGELAELAQSFNLMIANLRTILTRAMATAKQVSFSSVQLSESAEQTTRATENIVEATQFIAIRAEREQEQLASAISAIAQMSEGISRVSEANEEVAKLASAASESSTQGTHSIKEVLHEMKDIHDHVQDASGVILSLEKQSQEIGGITSMISEVANRTNLLALNASIEASRAGEHGKGFAVVALEIRKLAEQSKVSAQQITELIQEILSRVNQAVASMNTVSKKAGSGLVKTTQVDRLFQSIETSIEAVSTRVQNTSDTTGELAESSRSIVRMAEAVAAASHEVAASCQNNSAATEEQLATMQEISSASLELTKLADDLHAVLNGFKLS</sequence>
<evidence type="ECO:0000259" key="8">
    <source>
        <dbReference type="PROSITE" id="PS50885"/>
    </source>
</evidence>
<accession>A0ABS5C5M7</accession>
<dbReference type="InterPro" id="IPR003660">
    <property type="entry name" value="HAMP_dom"/>
</dbReference>
<evidence type="ECO:0000256" key="4">
    <source>
        <dbReference type="ARBA" id="ARBA00023224"/>
    </source>
</evidence>
<evidence type="ECO:0000256" key="3">
    <source>
        <dbReference type="ARBA" id="ARBA00023136"/>
    </source>
</evidence>
<dbReference type="InterPro" id="IPR024478">
    <property type="entry name" value="HlyB_4HB_MCP"/>
</dbReference>
<evidence type="ECO:0000256" key="6">
    <source>
        <dbReference type="PROSITE-ProRule" id="PRU00284"/>
    </source>
</evidence>
<keyword evidence="4 6" id="KW-0807">Transducer</keyword>
<protein>
    <submittedName>
        <fullName evidence="9">Methyl-accepting chemotaxis protein</fullName>
    </submittedName>
</protein>
<dbReference type="SMART" id="SM00304">
    <property type="entry name" value="HAMP"/>
    <property type="match status" value="1"/>
</dbReference>
<dbReference type="PROSITE" id="PS50885">
    <property type="entry name" value="HAMP"/>
    <property type="match status" value="1"/>
</dbReference>
<gene>
    <name evidence="9" type="ORF">I8J30_01130</name>
</gene>
<dbReference type="InterPro" id="IPR004090">
    <property type="entry name" value="Chemotax_Me-accpt_rcpt"/>
</dbReference>
<keyword evidence="10" id="KW-1185">Reference proteome</keyword>
<dbReference type="SMART" id="SM00283">
    <property type="entry name" value="MA"/>
    <property type="match status" value="1"/>
</dbReference>
<feature type="domain" description="HAMP" evidence="8">
    <location>
        <begin position="203"/>
        <end position="257"/>
    </location>
</feature>
<dbReference type="CDD" id="cd11386">
    <property type="entry name" value="MCP_signal"/>
    <property type="match status" value="1"/>
</dbReference>
<evidence type="ECO:0000256" key="5">
    <source>
        <dbReference type="ARBA" id="ARBA00029447"/>
    </source>
</evidence>
<evidence type="ECO:0000313" key="9">
    <source>
        <dbReference type="EMBL" id="MBP3961297.1"/>
    </source>
</evidence>
<evidence type="ECO:0000256" key="2">
    <source>
        <dbReference type="ARBA" id="ARBA00022475"/>
    </source>
</evidence>
<dbReference type="CDD" id="cd06225">
    <property type="entry name" value="HAMP"/>
    <property type="match status" value="1"/>
</dbReference>
<dbReference type="RefSeq" id="WP_210654662.1">
    <property type="nucleotide sequence ID" value="NZ_JAGKSP010000001.1"/>
</dbReference>
<dbReference type="PANTHER" id="PTHR32089">
    <property type="entry name" value="METHYL-ACCEPTING CHEMOTAXIS PROTEIN MCPB"/>
    <property type="match status" value="1"/>
</dbReference>
<reference evidence="9 10" key="1">
    <citation type="submission" date="2021-04" db="EMBL/GenBank/DDBJ databases">
        <title>Paenibacillus sp. DLE-14 whole genome sequence.</title>
        <authorList>
            <person name="Ham Y.J."/>
        </authorList>
    </citation>
    <scope>NUCLEOTIDE SEQUENCE [LARGE SCALE GENOMIC DNA]</scope>
    <source>
        <strain evidence="9 10">DLE-14</strain>
    </source>
</reference>
<evidence type="ECO:0000259" key="7">
    <source>
        <dbReference type="PROSITE" id="PS50111"/>
    </source>
</evidence>
<organism evidence="9 10">
    <name type="scientific">Paenibacillus lignilyticus</name>
    <dbReference type="NCBI Taxonomy" id="1172615"/>
    <lineage>
        <taxon>Bacteria</taxon>
        <taxon>Bacillati</taxon>
        <taxon>Bacillota</taxon>
        <taxon>Bacilli</taxon>
        <taxon>Bacillales</taxon>
        <taxon>Paenibacillaceae</taxon>
        <taxon>Paenibacillus</taxon>
    </lineage>
</organism>
<name>A0ABS5C5M7_9BACL</name>
<evidence type="ECO:0000313" key="10">
    <source>
        <dbReference type="Proteomes" id="UP000673394"/>
    </source>
</evidence>
<dbReference type="Pfam" id="PF12729">
    <property type="entry name" value="4HB_MCP_1"/>
    <property type="match status" value="1"/>
</dbReference>
<comment type="similarity">
    <text evidence="5">Belongs to the methyl-accepting chemotaxis (MCP) protein family.</text>
</comment>
<keyword evidence="2" id="KW-1003">Cell membrane</keyword>
<dbReference type="Gene3D" id="1.10.287.950">
    <property type="entry name" value="Methyl-accepting chemotaxis protein"/>
    <property type="match status" value="1"/>
</dbReference>
<dbReference type="EMBL" id="JAGKSP010000001">
    <property type="protein sequence ID" value="MBP3961297.1"/>
    <property type="molecule type" value="Genomic_DNA"/>
</dbReference>